<sequence length="576" mass="62941">MELVLADALLSQCPDSAALLGAVCGGGPDEALSAERAEALRFLLQRVAEGGWRGEDEARRLAWDAALGRCFPALLGSSSTPAEERARLVRAACGVVRSCASLCGSSVAERLAQEAWESLAAGPAGRLQTEAAVELLAAVAQWLAEPSLLEHVVGGALALLQQEDEDKTLLVAARLLPALGRNSAALGRVWEGLVLSPEGVLPPVSRTLLVLSALSEAVFPGEEQRPGSCTDDEAPRLLDARLSGGFWEIVQRGLTERDALCRKRAQYLLKRAVEVSEKLRSECRCSPDPGPGPSLFWWSAEKNDQLIQFWENYILIMETLEGNQIHVIKPVLPKLTSLYEYAVSEQKDSWVFHPSWHMCVYKRMFEGENKTLAKEGVIHFLEMWQTQCLPPSPGFSEFVIGPLMDALSESSFYSRSSGQVIGMCPTLGIQLQKFLAAFFTNVPEEEKSGFLLKFIQKMSNRHWCSIPIFFLSMALAHISACRALDAEGLVALRDVLQCTMITHQILLRGAAQCYLLKAAMLLTNVEASDSASPPALPSLHLATEARDSLGQLLQLQIRCHKPGTVASEKLPEGWKV</sequence>
<comment type="caution">
    <text evidence="1">The sequence shown here is derived from an EMBL/GenBank/DDBJ whole genome shotgun (WGS) entry which is preliminary data.</text>
</comment>
<name>A0ACB8GB92_9SAUR</name>
<proteinExistence type="predicted"/>
<dbReference type="Proteomes" id="UP000827872">
    <property type="component" value="Linkage Group LG01"/>
</dbReference>
<reference evidence="1" key="1">
    <citation type="submission" date="2021-08" db="EMBL/GenBank/DDBJ databases">
        <title>The first chromosome-level gecko genome reveals the dynamic sex chromosomes of Neotropical dwarf geckos (Sphaerodactylidae: Sphaerodactylus).</title>
        <authorList>
            <person name="Pinto B.J."/>
            <person name="Keating S.E."/>
            <person name="Gamble T."/>
        </authorList>
    </citation>
    <scope>NUCLEOTIDE SEQUENCE</scope>
    <source>
        <strain evidence="1">TG3544</strain>
    </source>
</reference>
<keyword evidence="2" id="KW-1185">Reference proteome</keyword>
<dbReference type="EMBL" id="CM037614">
    <property type="protein sequence ID" value="KAH8016868.1"/>
    <property type="molecule type" value="Genomic_DNA"/>
</dbReference>
<gene>
    <name evidence="1" type="ORF">K3G42_023775</name>
</gene>
<evidence type="ECO:0000313" key="1">
    <source>
        <dbReference type="EMBL" id="KAH8016868.1"/>
    </source>
</evidence>
<organism evidence="1 2">
    <name type="scientific">Sphaerodactylus townsendi</name>
    <dbReference type="NCBI Taxonomy" id="933632"/>
    <lineage>
        <taxon>Eukaryota</taxon>
        <taxon>Metazoa</taxon>
        <taxon>Chordata</taxon>
        <taxon>Craniata</taxon>
        <taxon>Vertebrata</taxon>
        <taxon>Euteleostomi</taxon>
        <taxon>Lepidosauria</taxon>
        <taxon>Squamata</taxon>
        <taxon>Bifurcata</taxon>
        <taxon>Gekkota</taxon>
        <taxon>Sphaerodactylidae</taxon>
        <taxon>Sphaerodactylus</taxon>
    </lineage>
</organism>
<accession>A0ACB8GB92</accession>
<evidence type="ECO:0000313" key="2">
    <source>
        <dbReference type="Proteomes" id="UP000827872"/>
    </source>
</evidence>
<protein>
    <submittedName>
        <fullName evidence="1">Uncharacterized protein</fullName>
    </submittedName>
</protein>